<reference evidence="1" key="1">
    <citation type="journal article" date="2019" name="bioRxiv">
        <title>The Genome of the Zebra Mussel, Dreissena polymorpha: A Resource for Invasive Species Research.</title>
        <authorList>
            <person name="McCartney M.A."/>
            <person name="Auch B."/>
            <person name="Kono T."/>
            <person name="Mallez S."/>
            <person name="Zhang Y."/>
            <person name="Obille A."/>
            <person name="Becker A."/>
            <person name="Abrahante J.E."/>
            <person name="Garbe J."/>
            <person name="Badalamenti J.P."/>
            <person name="Herman A."/>
            <person name="Mangelson H."/>
            <person name="Liachko I."/>
            <person name="Sullivan S."/>
            <person name="Sone E.D."/>
            <person name="Koren S."/>
            <person name="Silverstein K.A.T."/>
            <person name="Beckman K.B."/>
            <person name="Gohl D.M."/>
        </authorList>
    </citation>
    <scope>NUCLEOTIDE SEQUENCE</scope>
    <source>
        <strain evidence="1">Duluth1</strain>
        <tissue evidence="1">Whole animal</tissue>
    </source>
</reference>
<dbReference type="AlphaFoldDB" id="A0A9D4H1C9"/>
<evidence type="ECO:0000313" key="1">
    <source>
        <dbReference type="EMBL" id="KAH3826795.1"/>
    </source>
</evidence>
<organism evidence="1 2">
    <name type="scientific">Dreissena polymorpha</name>
    <name type="common">Zebra mussel</name>
    <name type="synonym">Mytilus polymorpha</name>
    <dbReference type="NCBI Taxonomy" id="45954"/>
    <lineage>
        <taxon>Eukaryota</taxon>
        <taxon>Metazoa</taxon>
        <taxon>Spiralia</taxon>
        <taxon>Lophotrochozoa</taxon>
        <taxon>Mollusca</taxon>
        <taxon>Bivalvia</taxon>
        <taxon>Autobranchia</taxon>
        <taxon>Heteroconchia</taxon>
        <taxon>Euheterodonta</taxon>
        <taxon>Imparidentia</taxon>
        <taxon>Neoheterodontei</taxon>
        <taxon>Myida</taxon>
        <taxon>Dreissenoidea</taxon>
        <taxon>Dreissenidae</taxon>
        <taxon>Dreissena</taxon>
    </lineage>
</organism>
<proteinExistence type="predicted"/>
<keyword evidence="2" id="KW-1185">Reference proteome</keyword>
<comment type="caution">
    <text evidence="1">The sequence shown here is derived from an EMBL/GenBank/DDBJ whole genome shotgun (WGS) entry which is preliminary data.</text>
</comment>
<protein>
    <submittedName>
        <fullName evidence="1">Uncharacterized protein</fullName>
    </submittedName>
</protein>
<dbReference type="PANTHER" id="PTHR47018">
    <property type="entry name" value="CXC DOMAIN-CONTAINING PROTEIN-RELATED"/>
    <property type="match status" value="1"/>
</dbReference>
<dbReference type="EMBL" id="JAIWYP010000005">
    <property type="protein sequence ID" value="KAH3826795.1"/>
    <property type="molecule type" value="Genomic_DNA"/>
</dbReference>
<dbReference type="Proteomes" id="UP000828390">
    <property type="component" value="Unassembled WGS sequence"/>
</dbReference>
<name>A0A9D4H1C9_DREPO</name>
<gene>
    <name evidence="1" type="ORF">DPMN_128707</name>
</gene>
<accession>A0A9D4H1C9</accession>
<evidence type="ECO:0000313" key="2">
    <source>
        <dbReference type="Proteomes" id="UP000828390"/>
    </source>
</evidence>
<reference evidence="1" key="2">
    <citation type="submission" date="2020-11" db="EMBL/GenBank/DDBJ databases">
        <authorList>
            <person name="McCartney M.A."/>
            <person name="Auch B."/>
            <person name="Kono T."/>
            <person name="Mallez S."/>
            <person name="Becker A."/>
            <person name="Gohl D.M."/>
            <person name="Silverstein K.A.T."/>
            <person name="Koren S."/>
            <person name="Bechman K.B."/>
            <person name="Herman A."/>
            <person name="Abrahante J.E."/>
            <person name="Garbe J."/>
        </authorList>
    </citation>
    <scope>NUCLEOTIDE SEQUENCE</scope>
    <source>
        <strain evidence="1">Duluth1</strain>
        <tissue evidence="1">Whole animal</tissue>
    </source>
</reference>
<sequence>MDVIIQATQYKNPLQIQWLWPEEYGDRKYVIMMGGLRDDIEMTFLKVLNEWLYDSGWITAITTAEVATAGRADSIQKGACTLSGQWAHQVMVNQAEAVIDVTKFGGESGLAVVILVVEDVSPNDQEEIRDRITDELNVSNVTMIPTPAITKRVKYNDFGMDFSS</sequence>